<dbReference type="PANTHER" id="PTHR13170:SF16">
    <property type="entry name" value="PROTEIN O-GLCNACASE"/>
    <property type="match status" value="1"/>
</dbReference>
<proteinExistence type="predicted"/>
<dbReference type="PROSITE" id="PS51186">
    <property type="entry name" value="GNAT"/>
    <property type="match status" value="1"/>
</dbReference>
<evidence type="ECO:0000313" key="2">
    <source>
        <dbReference type="EMBL" id="GFJ86346.1"/>
    </source>
</evidence>
<evidence type="ECO:0000313" key="3">
    <source>
        <dbReference type="Proteomes" id="UP000482800"/>
    </source>
</evidence>
<name>A0A6V8KWX3_9ACTN</name>
<comment type="caution">
    <text evidence="2">The sequence shown here is derived from an EMBL/GenBank/DDBJ whole genome shotgun (WGS) entry which is preliminary data.</text>
</comment>
<dbReference type="GO" id="GO:0016231">
    <property type="term" value="F:beta-N-acetylglucosaminidase activity"/>
    <property type="evidence" value="ECO:0007669"/>
    <property type="project" value="TreeGrafter"/>
</dbReference>
<dbReference type="GO" id="GO:0009100">
    <property type="term" value="P:glycoprotein metabolic process"/>
    <property type="evidence" value="ECO:0007669"/>
    <property type="project" value="TreeGrafter"/>
</dbReference>
<dbReference type="Gene3D" id="3.40.630.30">
    <property type="match status" value="1"/>
</dbReference>
<dbReference type="CDD" id="cd04301">
    <property type="entry name" value="NAT_SF"/>
    <property type="match status" value="1"/>
</dbReference>
<dbReference type="RefSeq" id="WP_173072136.1">
    <property type="nucleotide sequence ID" value="NZ_BAABGO010000045.1"/>
</dbReference>
<dbReference type="InterPro" id="IPR051822">
    <property type="entry name" value="Glycosyl_Hydrolase_84"/>
</dbReference>
<dbReference type="PANTHER" id="PTHR13170">
    <property type="entry name" value="O-GLCNACASE"/>
    <property type="match status" value="1"/>
</dbReference>
<dbReference type="EMBL" id="BLPF01000005">
    <property type="protein sequence ID" value="GFJ86346.1"/>
    <property type="molecule type" value="Genomic_DNA"/>
</dbReference>
<gene>
    <name evidence="2" type="ORF">Phou_105260</name>
</gene>
<dbReference type="GO" id="GO:0016747">
    <property type="term" value="F:acyltransferase activity, transferring groups other than amino-acyl groups"/>
    <property type="evidence" value="ECO:0007669"/>
    <property type="project" value="InterPro"/>
</dbReference>
<dbReference type="SUPFAM" id="SSF55729">
    <property type="entry name" value="Acyl-CoA N-acyltransferases (Nat)"/>
    <property type="match status" value="1"/>
</dbReference>
<sequence>MATIRLYRETDLEEVRRICVRTANSGQDSTPMTEMPDLVPDIFLVPYTVHDPDLCFVVEEDGRAVGYIVGCADTVSFATWFRDEWAPQAGRKYPQPIESPKTWDEMWVYCLHFNSYPRMVMPGIEGYPSHLHIDLAPEYHRMGLGRELMLTYLDALKAAGVPGVHACVSAKNPGGLKYYEGMGFTPIDVPDPAPVVWLGRSTDTRDLTEPKVAAGTTD</sequence>
<dbReference type="InterPro" id="IPR016181">
    <property type="entry name" value="Acyl_CoA_acyltransferase"/>
</dbReference>
<evidence type="ECO:0000259" key="1">
    <source>
        <dbReference type="PROSITE" id="PS51186"/>
    </source>
</evidence>
<protein>
    <submittedName>
        <fullName evidence="2">Acetyltransferase</fullName>
    </submittedName>
</protein>
<organism evidence="2 3">
    <name type="scientific">Phytohabitans houttuyneae</name>
    <dbReference type="NCBI Taxonomy" id="1076126"/>
    <lineage>
        <taxon>Bacteria</taxon>
        <taxon>Bacillati</taxon>
        <taxon>Actinomycetota</taxon>
        <taxon>Actinomycetes</taxon>
        <taxon>Micromonosporales</taxon>
        <taxon>Micromonosporaceae</taxon>
    </lineage>
</organism>
<keyword evidence="3" id="KW-1185">Reference proteome</keyword>
<reference evidence="2 3" key="2">
    <citation type="submission" date="2020-03" db="EMBL/GenBank/DDBJ databases">
        <authorList>
            <person name="Ichikawa N."/>
            <person name="Kimura A."/>
            <person name="Kitahashi Y."/>
            <person name="Uohara A."/>
        </authorList>
    </citation>
    <scope>NUCLEOTIDE SEQUENCE [LARGE SCALE GENOMIC DNA]</scope>
    <source>
        <strain evidence="2 3">NBRC 108639</strain>
    </source>
</reference>
<dbReference type="Pfam" id="PF00583">
    <property type="entry name" value="Acetyltransf_1"/>
    <property type="match status" value="1"/>
</dbReference>
<dbReference type="AlphaFoldDB" id="A0A6V8KWX3"/>
<reference evidence="2 3" key="1">
    <citation type="submission" date="2020-03" db="EMBL/GenBank/DDBJ databases">
        <title>Whole genome shotgun sequence of Phytohabitans houttuyneae NBRC 108639.</title>
        <authorList>
            <person name="Komaki H."/>
            <person name="Tamura T."/>
        </authorList>
    </citation>
    <scope>NUCLEOTIDE SEQUENCE [LARGE SCALE GENOMIC DNA]</scope>
    <source>
        <strain evidence="2 3">NBRC 108639</strain>
    </source>
</reference>
<keyword evidence="2" id="KW-0808">Transferase</keyword>
<feature type="domain" description="N-acetyltransferase" evidence="1">
    <location>
        <begin position="2"/>
        <end position="203"/>
    </location>
</feature>
<dbReference type="InterPro" id="IPR000182">
    <property type="entry name" value="GNAT_dom"/>
</dbReference>
<accession>A0A6V8KWX3</accession>
<dbReference type="Proteomes" id="UP000482800">
    <property type="component" value="Unassembled WGS sequence"/>
</dbReference>